<protein>
    <submittedName>
        <fullName evidence="1">Serine threonine-phosphatase 1 regulatory subunit 10</fullName>
    </submittedName>
</protein>
<name>A0A2P6TKF1_CHLSO</name>
<accession>A0A2P6TKF1</accession>
<keyword evidence="2" id="KW-1185">Reference proteome</keyword>
<evidence type="ECO:0000313" key="2">
    <source>
        <dbReference type="Proteomes" id="UP000239899"/>
    </source>
</evidence>
<evidence type="ECO:0000313" key="1">
    <source>
        <dbReference type="EMBL" id="PRW44572.1"/>
    </source>
</evidence>
<sequence length="102" mass="10975">MTHHALAAHDSVMDALMHVFDEETELQELFMGSDSLPIEPAEPQPAPVDLARIAVLETDADDLKDIKSLASMDRDQDVEAGLLGQEAESAGCSLACVWAEVV</sequence>
<proteinExistence type="predicted"/>
<dbReference type="Proteomes" id="UP000239899">
    <property type="component" value="Unassembled WGS sequence"/>
</dbReference>
<comment type="caution">
    <text evidence="1">The sequence shown here is derived from an EMBL/GenBank/DDBJ whole genome shotgun (WGS) entry which is preliminary data.</text>
</comment>
<dbReference type="AlphaFoldDB" id="A0A2P6TKF1"/>
<organism evidence="1 2">
    <name type="scientific">Chlorella sorokiniana</name>
    <name type="common">Freshwater green alga</name>
    <dbReference type="NCBI Taxonomy" id="3076"/>
    <lineage>
        <taxon>Eukaryota</taxon>
        <taxon>Viridiplantae</taxon>
        <taxon>Chlorophyta</taxon>
        <taxon>core chlorophytes</taxon>
        <taxon>Trebouxiophyceae</taxon>
        <taxon>Chlorellales</taxon>
        <taxon>Chlorellaceae</taxon>
        <taxon>Chlorella clade</taxon>
        <taxon>Chlorella</taxon>
    </lineage>
</organism>
<dbReference type="OrthoDB" id="10462677at2759"/>
<dbReference type="EMBL" id="LHPG02000013">
    <property type="protein sequence ID" value="PRW44572.1"/>
    <property type="molecule type" value="Genomic_DNA"/>
</dbReference>
<reference evidence="1 2" key="1">
    <citation type="journal article" date="2018" name="Plant J.">
        <title>Genome sequences of Chlorella sorokiniana UTEX 1602 and Micractinium conductrix SAG 241.80: implications to maltose excretion by a green alga.</title>
        <authorList>
            <person name="Arriola M.B."/>
            <person name="Velmurugan N."/>
            <person name="Zhang Y."/>
            <person name="Plunkett M.H."/>
            <person name="Hondzo H."/>
            <person name="Barney B.M."/>
        </authorList>
    </citation>
    <scope>NUCLEOTIDE SEQUENCE [LARGE SCALE GENOMIC DNA]</scope>
    <source>
        <strain evidence="2">UTEX 1602</strain>
    </source>
</reference>
<gene>
    <name evidence="1" type="ORF">C2E21_6600</name>
</gene>